<reference evidence="6 7" key="1">
    <citation type="submission" date="2021-03" db="EMBL/GenBank/DDBJ databases">
        <title>Sequencing the genomes of 1000 actinobacteria strains.</title>
        <authorList>
            <person name="Klenk H.-P."/>
        </authorList>
    </citation>
    <scope>NUCLEOTIDE SEQUENCE [LARGE SCALE GENOMIC DNA]</scope>
    <source>
        <strain evidence="6 7">DSM 45516</strain>
    </source>
</reference>
<comment type="function">
    <text evidence="2">Destroys radicals which are normally produced within the cells and which are toxic to biological systems. May play a role in favoring mycobacterial survival in phagocytes.</text>
</comment>
<evidence type="ECO:0000313" key="6">
    <source>
        <dbReference type="EMBL" id="MBP2188623.1"/>
    </source>
</evidence>
<organism evidence="6 7">
    <name type="scientific">Nocardia goodfellowii</name>
    <dbReference type="NCBI Taxonomy" id="882446"/>
    <lineage>
        <taxon>Bacteria</taxon>
        <taxon>Bacillati</taxon>
        <taxon>Actinomycetota</taxon>
        <taxon>Actinomycetes</taxon>
        <taxon>Mycobacteriales</taxon>
        <taxon>Nocardiaceae</taxon>
        <taxon>Nocardia</taxon>
    </lineage>
</organism>
<keyword evidence="3" id="KW-0862">Zinc</keyword>
<dbReference type="PROSITE" id="PS00332">
    <property type="entry name" value="SOD_CU_ZN_2"/>
    <property type="match status" value="1"/>
</dbReference>
<dbReference type="InterPro" id="IPR024134">
    <property type="entry name" value="SOD_Cu/Zn_/chaperone"/>
</dbReference>
<dbReference type="RefSeq" id="WP_209886122.1">
    <property type="nucleotide sequence ID" value="NZ_JAGGMR010000001.1"/>
</dbReference>
<dbReference type="SUPFAM" id="SSF49329">
    <property type="entry name" value="Cu,Zn superoxide dismutase-like"/>
    <property type="match status" value="1"/>
</dbReference>
<feature type="region of interest" description="Disordered" evidence="4">
    <location>
        <begin position="1"/>
        <end position="23"/>
    </location>
</feature>
<sequence>MAVPTHPADSVGCHPRTSATRRPSWRTVAPVLAVAVFGLAACTNSQESSDVKGTTPPVWTGADAPPQGEPGKETGDAHGSQGHKVDLKDPSGASVGTANIVQSGNHLQFTIEAHGLKPGFHGLHIHSFGKCEPNSVAPTGGPAGAFLSAGGHLQVGSANTHPASGDLTSLQVRADGNAKLITTTDAVTMDDIKGKALMIHADADNFGNIPNRYLQANGAAGPDQNTLATGDAGDRVACGVIQ</sequence>
<feature type="domain" description="Superoxide dismutase copper/zinc binding" evidence="5">
    <location>
        <begin position="96"/>
        <end position="241"/>
    </location>
</feature>
<dbReference type="NCBIfam" id="NF047631">
    <property type="entry name" value="SodCMycob"/>
    <property type="match status" value="1"/>
</dbReference>
<comment type="similarity">
    <text evidence="1 3">Belongs to the Cu-Zn superoxide dismutase family.</text>
</comment>
<feature type="region of interest" description="Disordered" evidence="4">
    <location>
        <begin position="45"/>
        <end position="96"/>
    </location>
</feature>
<accession>A0ABS4QAM3</accession>
<evidence type="ECO:0000256" key="3">
    <source>
        <dbReference type="RuleBase" id="RU000393"/>
    </source>
</evidence>
<evidence type="ECO:0000313" key="7">
    <source>
        <dbReference type="Proteomes" id="UP001519325"/>
    </source>
</evidence>
<dbReference type="InterPro" id="IPR018152">
    <property type="entry name" value="SOD_Cu/Zn_BS"/>
</dbReference>
<comment type="cofactor">
    <cofactor evidence="3">
        <name>Cu cation</name>
        <dbReference type="ChEBI" id="CHEBI:23378"/>
    </cofactor>
    <text evidence="3">Binds 1 copper ion per subunit.</text>
</comment>
<evidence type="ECO:0000256" key="1">
    <source>
        <dbReference type="ARBA" id="ARBA00010457"/>
    </source>
</evidence>
<dbReference type="Proteomes" id="UP001519325">
    <property type="component" value="Unassembled WGS sequence"/>
</dbReference>
<evidence type="ECO:0000256" key="2">
    <source>
        <dbReference type="ARBA" id="ARBA00024900"/>
    </source>
</evidence>
<evidence type="ECO:0000256" key="4">
    <source>
        <dbReference type="SAM" id="MobiDB-lite"/>
    </source>
</evidence>
<keyword evidence="3 6" id="KW-0560">Oxidoreductase</keyword>
<name>A0ABS4QAM3_9NOCA</name>
<keyword evidence="3" id="KW-0479">Metal-binding</keyword>
<dbReference type="InterPro" id="IPR001424">
    <property type="entry name" value="SOD_Cu_Zn_dom"/>
</dbReference>
<proteinExistence type="inferred from homology"/>
<dbReference type="Gene3D" id="2.60.40.200">
    <property type="entry name" value="Superoxide dismutase, copper/zinc binding domain"/>
    <property type="match status" value="1"/>
</dbReference>
<dbReference type="PANTHER" id="PTHR10003">
    <property type="entry name" value="SUPEROXIDE DISMUTASE CU-ZN -RELATED"/>
    <property type="match status" value="1"/>
</dbReference>
<comment type="caution">
    <text evidence="6">The sequence shown here is derived from an EMBL/GenBank/DDBJ whole genome shotgun (WGS) entry which is preliminary data.</text>
</comment>
<dbReference type="CDD" id="cd00305">
    <property type="entry name" value="Cu-Zn_Superoxide_Dismutase"/>
    <property type="match status" value="1"/>
</dbReference>
<dbReference type="EMBL" id="JAGGMR010000001">
    <property type="protein sequence ID" value="MBP2188623.1"/>
    <property type="molecule type" value="Genomic_DNA"/>
</dbReference>
<dbReference type="GO" id="GO:0004784">
    <property type="term" value="F:superoxide dismutase activity"/>
    <property type="evidence" value="ECO:0007669"/>
    <property type="project" value="UniProtKB-EC"/>
</dbReference>
<comment type="catalytic activity">
    <reaction evidence="3">
        <text>2 superoxide + 2 H(+) = H2O2 + O2</text>
        <dbReference type="Rhea" id="RHEA:20696"/>
        <dbReference type="ChEBI" id="CHEBI:15378"/>
        <dbReference type="ChEBI" id="CHEBI:15379"/>
        <dbReference type="ChEBI" id="CHEBI:16240"/>
        <dbReference type="ChEBI" id="CHEBI:18421"/>
        <dbReference type="EC" id="1.15.1.1"/>
    </reaction>
</comment>
<keyword evidence="7" id="KW-1185">Reference proteome</keyword>
<dbReference type="InterPro" id="IPR036423">
    <property type="entry name" value="SOD-like_Cu/Zn_dom_sf"/>
</dbReference>
<protein>
    <recommendedName>
        <fullName evidence="3">Superoxide dismutase [Cu-Zn]</fullName>
        <ecNumber evidence="3">1.15.1.1</ecNumber>
    </recommendedName>
</protein>
<evidence type="ECO:0000259" key="5">
    <source>
        <dbReference type="Pfam" id="PF00080"/>
    </source>
</evidence>
<dbReference type="EC" id="1.15.1.1" evidence="3"/>
<keyword evidence="3" id="KW-0186">Copper</keyword>
<gene>
    <name evidence="6" type="ORF">BJ987_001524</name>
</gene>
<dbReference type="Pfam" id="PF00080">
    <property type="entry name" value="Sod_Cu"/>
    <property type="match status" value="1"/>
</dbReference>
<comment type="cofactor">
    <cofactor evidence="3">
        <name>Zn(2+)</name>
        <dbReference type="ChEBI" id="CHEBI:29105"/>
    </cofactor>
    <text evidence="3">Binds 1 zinc ion per subunit.</text>
</comment>